<comment type="caution">
    <text evidence="8">The sequence shown here is derived from an EMBL/GenBank/DDBJ whole genome shotgun (WGS) entry which is preliminary data.</text>
</comment>
<keyword evidence="5 7" id="KW-0378">Hydrolase</keyword>
<organism evidence="8 9">
    <name type="scientific">Pichia kudriavzevii</name>
    <name type="common">Yeast</name>
    <name type="synonym">Issatchenkia orientalis</name>
    <dbReference type="NCBI Taxonomy" id="4909"/>
    <lineage>
        <taxon>Eukaryota</taxon>
        <taxon>Fungi</taxon>
        <taxon>Dikarya</taxon>
        <taxon>Ascomycota</taxon>
        <taxon>Saccharomycotina</taxon>
        <taxon>Pichiomycetes</taxon>
        <taxon>Pichiales</taxon>
        <taxon>Pichiaceae</taxon>
        <taxon>Pichia</taxon>
    </lineage>
</organism>
<accession>A0A099NUA8</accession>
<dbReference type="Gene3D" id="3.40.50.1820">
    <property type="entry name" value="alpha/beta hydrolase"/>
    <property type="match status" value="1"/>
</dbReference>
<feature type="active site" description="Charge relay system" evidence="6">
    <location>
        <position position="233"/>
    </location>
</feature>
<comment type="catalytic activity">
    <reaction evidence="7">
        <text>S-formylglutathione + H2O = formate + glutathione + H(+)</text>
        <dbReference type="Rhea" id="RHEA:14961"/>
        <dbReference type="ChEBI" id="CHEBI:15377"/>
        <dbReference type="ChEBI" id="CHEBI:15378"/>
        <dbReference type="ChEBI" id="CHEBI:15740"/>
        <dbReference type="ChEBI" id="CHEBI:57688"/>
        <dbReference type="ChEBI" id="CHEBI:57925"/>
        <dbReference type="EC" id="3.1.2.12"/>
    </reaction>
</comment>
<evidence type="ECO:0000256" key="6">
    <source>
        <dbReference type="PIRSR" id="PIRSR614186-1"/>
    </source>
</evidence>
<name>A0A099NUA8_PICKU</name>
<dbReference type="SUPFAM" id="SSF53474">
    <property type="entry name" value="alpha/beta-Hydrolases"/>
    <property type="match status" value="1"/>
</dbReference>
<evidence type="ECO:0000313" key="9">
    <source>
        <dbReference type="Proteomes" id="UP000029867"/>
    </source>
</evidence>
<evidence type="ECO:0000256" key="2">
    <source>
        <dbReference type="ARBA" id="ARBA00012479"/>
    </source>
</evidence>
<dbReference type="EMBL" id="JQFK01000102">
    <property type="protein sequence ID" value="KGK36225.1"/>
    <property type="molecule type" value="Genomic_DNA"/>
</dbReference>
<feature type="active site" description="Charge relay system" evidence="6">
    <location>
        <position position="270"/>
    </location>
</feature>
<dbReference type="InterPro" id="IPR000801">
    <property type="entry name" value="Esterase-like"/>
</dbReference>
<dbReference type="Pfam" id="PF00756">
    <property type="entry name" value="Esterase"/>
    <property type="match status" value="1"/>
</dbReference>
<comment type="function">
    <text evidence="7">Serine hydrolase involved in the detoxification of formaldehyde.</text>
</comment>
<dbReference type="GO" id="GO:0005829">
    <property type="term" value="C:cytosol"/>
    <property type="evidence" value="ECO:0007669"/>
    <property type="project" value="TreeGrafter"/>
</dbReference>
<dbReference type="NCBIfam" id="TIGR02821">
    <property type="entry name" value="fghA_ester_D"/>
    <property type="match status" value="1"/>
</dbReference>
<proteinExistence type="inferred from homology"/>
<dbReference type="InterPro" id="IPR014186">
    <property type="entry name" value="S-formylglutathione_hydrol"/>
</dbReference>
<dbReference type="eggNOG" id="KOG3101">
    <property type="taxonomic scope" value="Eukaryota"/>
</dbReference>
<gene>
    <name evidence="8" type="ORF">JL09_g4625</name>
</gene>
<evidence type="ECO:0000256" key="5">
    <source>
        <dbReference type="ARBA" id="ARBA00022801"/>
    </source>
</evidence>
<dbReference type="GO" id="GO:0052689">
    <property type="term" value="F:carboxylic ester hydrolase activity"/>
    <property type="evidence" value="ECO:0007669"/>
    <property type="project" value="UniProtKB-KW"/>
</dbReference>
<evidence type="ECO:0000256" key="7">
    <source>
        <dbReference type="RuleBase" id="RU363068"/>
    </source>
</evidence>
<dbReference type="InterPro" id="IPR029058">
    <property type="entry name" value="AB_hydrolase_fold"/>
</dbReference>
<dbReference type="GO" id="GO:0046294">
    <property type="term" value="P:formaldehyde catabolic process"/>
    <property type="evidence" value="ECO:0007669"/>
    <property type="project" value="InterPro"/>
</dbReference>
<dbReference type="FunFam" id="3.40.50.1820:FF:000002">
    <property type="entry name" value="S-formylglutathione hydrolase"/>
    <property type="match status" value="1"/>
</dbReference>
<evidence type="ECO:0000256" key="3">
    <source>
        <dbReference type="ARBA" id="ARBA00016774"/>
    </source>
</evidence>
<dbReference type="PANTHER" id="PTHR10061:SF0">
    <property type="entry name" value="S-FORMYLGLUTATHIONE HYDROLASE"/>
    <property type="match status" value="1"/>
</dbReference>
<dbReference type="VEuPathDB" id="FungiDB:C5L36_0C05650"/>
<dbReference type="Proteomes" id="UP000029867">
    <property type="component" value="Unassembled WGS sequence"/>
</dbReference>
<comment type="similarity">
    <text evidence="1 7">Belongs to the esterase D family.</text>
</comment>
<dbReference type="GO" id="GO:0018738">
    <property type="term" value="F:S-formylglutathione hydrolase activity"/>
    <property type="evidence" value="ECO:0007669"/>
    <property type="project" value="UniProtKB-EC"/>
</dbReference>
<evidence type="ECO:0000256" key="4">
    <source>
        <dbReference type="ARBA" id="ARBA00022487"/>
    </source>
</evidence>
<dbReference type="AlphaFoldDB" id="A0A099NUA8"/>
<keyword evidence="4 7" id="KW-0719">Serine esterase</keyword>
<keyword evidence="7" id="KW-0963">Cytoplasm</keyword>
<comment type="subcellular location">
    <subcellularLocation>
        <location evidence="7">Cytoplasm</location>
    </subcellularLocation>
</comment>
<evidence type="ECO:0000256" key="1">
    <source>
        <dbReference type="ARBA" id="ARBA00005622"/>
    </source>
</evidence>
<sequence>MVFERKANITVHGGQLLQLKHDSTFTKTPMDVNVYLPPQYKDSDSNKIPVLLYLSGLTCTPANASEKSFFTYFASKYGFALILPDTSPRGAGIQGEDDSWDFGTGAGFYVDATTTPWKDNYNMYSYILKELLPNVGEEFQGIDVVNQCAITGHSMGGYGALMFYLRNPGRFTSVSAFAPIVNPSVVPWGEKAFKNYLGEDLTAWYEYDPCHLIKEYKSVNTDEKIVIHVGTKDVFYYRDHQLRCENLVEASKGTSMEGKVDLKVVEEYDHSYYFISTFAEEHSKHHLKYFKSKL</sequence>
<evidence type="ECO:0000313" key="8">
    <source>
        <dbReference type="EMBL" id="KGK36225.1"/>
    </source>
</evidence>
<feature type="active site" description="Charge relay system" evidence="6">
    <location>
        <position position="154"/>
    </location>
</feature>
<reference evidence="9" key="1">
    <citation type="journal article" date="2014" name="Microb. Cell Fact.">
        <title>Exploiting Issatchenkia orientalis SD108 for succinic acid production.</title>
        <authorList>
            <person name="Xiao H."/>
            <person name="Shao Z."/>
            <person name="Jiang Y."/>
            <person name="Dole S."/>
            <person name="Zhao H."/>
        </authorList>
    </citation>
    <scope>NUCLEOTIDE SEQUENCE [LARGE SCALE GENOMIC DNA]</scope>
    <source>
        <strain evidence="9">SD108</strain>
    </source>
</reference>
<dbReference type="EC" id="3.1.2.12" evidence="2 7"/>
<dbReference type="PANTHER" id="PTHR10061">
    <property type="entry name" value="S-FORMYLGLUTATHIONE HYDROLASE"/>
    <property type="match status" value="1"/>
</dbReference>
<dbReference type="HOGENOM" id="CLU_056472_0_1_1"/>
<protein>
    <recommendedName>
        <fullName evidence="3 7">S-formylglutathione hydrolase</fullName>
        <ecNumber evidence="2 7">3.1.2.12</ecNumber>
    </recommendedName>
</protein>